<proteinExistence type="predicted"/>
<comment type="catalytic activity">
    <reaction evidence="1">
        <text>ATP + protein L-histidine = ADP + protein N-phospho-L-histidine.</text>
        <dbReference type="EC" id="2.7.13.3"/>
    </reaction>
</comment>
<evidence type="ECO:0000256" key="10">
    <source>
        <dbReference type="ARBA" id="ARBA00022840"/>
    </source>
</evidence>
<dbReference type="PANTHER" id="PTHR45528">
    <property type="entry name" value="SENSOR HISTIDINE KINASE CPXA"/>
    <property type="match status" value="1"/>
</dbReference>
<evidence type="ECO:0000256" key="7">
    <source>
        <dbReference type="ARBA" id="ARBA00022692"/>
    </source>
</evidence>
<keyword evidence="8" id="KW-0547">Nucleotide-binding</keyword>
<dbReference type="EC" id="2.7.13.3" evidence="3"/>
<evidence type="ECO:0000256" key="1">
    <source>
        <dbReference type="ARBA" id="ARBA00000085"/>
    </source>
</evidence>
<name>A0A3S8RP08_9FIRM</name>
<keyword evidence="9 18" id="KW-0418">Kinase</keyword>
<accession>A0A3S8RP08</accession>
<evidence type="ECO:0000256" key="11">
    <source>
        <dbReference type="ARBA" id="ARBA00022989"/>
    </source>
</evidence>
<dbReference type="InterPro" id="IPR003594">
    <property type="entry name" value="HATPase_dom"/>
</dbReference>
<comment type="subcellular location">
    <subcellularLocation>
        <location evidence="2">Cell membrane</location>
        <topology evidence="2">Multi-pass membrane protein</topology>
    </subcellularLocation>
</comment>
<evidence type="ECO:0000256" key="8">
    <source>
        <dbReference type="ARBA" id="ARBA00022741"/>
    </source>
</evidence>
<keyword evidence="12" id="KW-0902">Two-component regulatory system</keyword>
<evidence type="ECO:0000256" key="6">
    <source>
        <dbReference type="ARBA" id="ARBA00022679"/>
    </source>
</evidence>
<dbReference type="CDD" id="cd00082">
    <property type="entry name" value="HisKA"/>
    <property type="match status" value="1"/>
</dbReference>
<organism evidence="18 19">
    <name type="scientific">Erysipelothrix piscisicarius</name>
    <dbReference type="NCBI Taxonomy" id="2485784"/>
    <lineage>
        <taxon>Bacteria</taxon>
        <taxon>Bacillati</taxon>
        <taxon>Bacillota</taxon>
        <taxon>Erysipelotrichia</taxon>
        <taxon>Erysipelotrichales</taxon>
        <taxon>Erysipelotrichaceae</taxon>
        <taxon>Erysipelothrix</taxon>
    </lineage>
</organism>
<evidence type="ECO:0000256" key="5">
    <source>
        <dbReference type="ARBA" id="ARBA00022553"/>
    </source>
</evidence>
<dbReference type="SUPFAM" id="SSF55874">
    <property type="entry name" value="ATPase domain of HSP90 chaperone/DNA topoisomerase II/histidine kinase"/>
    <property type="match status" value="1"/>
</dbReference>
<dbReference type="InterPro" id="IPR036097">
    <property type="entry name" value="HisK_dim/P_sf"/>
</dbReference>
<dbReference type="InterPro" id="IPR003661">
    <property type="entry name" value="HisK_dim/P_dom"/>
</dbReference>
<dbReference type="Proteomes" id="UP000278804">
    <property type="component" value="Chromosome"/>
</dbReference>
<dbReference type="Gene3D" id="1.10.287.130">
    <property type="match status" value="1"/>
</dbReference>
<protein>
    <recommendedName>
        <fullName evidence="3">histidine kinase</fullName>
        <ecNumber evidence="3">2.7.13.3</ecNumber>
    </recommendedName>
</protein>
<dbReference type="PROSITE" id="PS50109">
    <property type="entry name" value="HIS_KIN"/>
    <property type="match status" value="1"/>
</dbReference>
<feature type="coiled-coil region" evidence="14">
    <location>
        <begin position="256"/>
        <end position="286"/>
    </location>
</feature>
<evidence type="ECO:0000256" key="12">
    <source>
        <dbReference type="ARBA" id="ARBA00023012"/>
    </source>
</evidence>
<keyword evidence="11 15" id="KW-1133">Transmembrane helix</keyword>
<evidence type="ECO:0000256" key="4">
    <source>
        <dbReference type="ARBA" id="ARBA00022475"/>
    </source>
</evidence>
<evidence type="ECO:0000256" key="3">
    <source>
        <dbReference type="ARBA" id="ARBA00012438"/>
    </source>
</evidence>
<dbReference type="InterPro" id="IPR005467">
    <property type="entry name" value="His_kinase_dom"/>
</dbReference>
<keyword evidence="14" id="KW-0175">Coiled coil</keyword>
<feature type="transmembrane region" description="Helical" evidence="15">
    <location>
        <begin position="12"/>
        <end position="38"/>
    </location>
</feature>
<dbReference type="SUPFAM" id="SSF47384">
    <property type="entry name" value="Homodimeric domain of signal transducing histidine kinase"/>
    <property type="match status" value="1"/>
</dbReference>
<dbReference type="GO" id="GO:0005886">
    <property type="term" value="C:plasma membrane"/>
    <property type="evidence" value="ECO:0007669"/>
    <property type="project" value="UniProtKB-SubCell"/>
</dbReference>
<keyword evidence="4" id="KW-1003">Cell membrane</keyword>
<dbReference type="GO" id="GO:0000155">
    <property type="term" value="F:phosphorelay sensor kinase activity"/>
    <property type="evidence" value="ECO:0007669"/>
    <property type="project" value="InterPro"/>
</dbReference>
<evidence type="ECO:0000259" key="16">
    <source>
        <dbReference type="PROSITE" id="PS50109"/>
    </source>
</evidence>
<evidence type="ECO:0000256" key="9">
    <source>
        <dbReference type="ARBA" id="ARBA00022777"/>
    </source>
</evidence>
<dbReference type="Gene3D" id="6.10.340.10">
    <property type="match status" value="1"/>
</dbReference>
<sequence length="438" mass="50186">MIKHQKQSLTLGLKIFLITVGSIFVSLFVFVVTISVSIDPIATYVKGEERIHSRMLRDKQDLQHYIIDNDITEMNIEDLSPWLENHKCMIIYIVDVDNNNIVYTNDDLFISKELEIAGNTSLESTMLYIGGKYFYIDMLYSVRAEVENYATYLGLTLSSITFLLVFYYGIRNITKRVKQLTNEIEIIGAGTPNSYISDKGNDELGRLSFEINALITELSQKNQELVISENALKELVTSLAHDLRTPLTSLIGYITLIKLESQSEDIEELANRCEQKALQMKTISDELFSLFSTLSLNEDSELPLERVYVQDFIEGAVDRLKSDLKLNEFEVEVRQTITDDDYYVNLNLYYMDRLFENIISNLLKYAEPMSEIQIQITLENLWCTLEISNITRIDQVTENASGFGLLSCRKIVDTHKGHFSTSQNEGVFITKVELPINP</sequence>
<evidence type="ECO:0000259" key="17">
    <source>
        <dbReference type="PROSITE" id="PS50885"/>
    </source>
</evidence>
<evidence type="ECO:0000256" key="13">
    <source>
        <dbReference type="ARBA" id="ARBA00023136"/>
    </source>
</evidence>
<dbReference type="RefSeq" id="WP_125164833.1">
    <property type="nucleotide sequence ID" value="NZ_CP034234.1"/>
</dbReference>
<keyword evidence="6" id="KW-0808">Transferase</keyword>
<dbReference type="PROSITE" id="PS50885">
    <property type="entry name" value="HAMP"/>
    <property type="match status" value="1"/>
</dbReference>
<dbReference type="InterPro" id="IPR050398">
    <property type="entry name" value="HssS/ArlS-like"/>
</dbReference>
<dbReference type="GO" id="GO:0005524">
    <property type="term" value="F:ATP binding"/>
    <property type="evidence" value="ECO:0007669"/>
    <property type="project" value="UniProtKB-KW"/>
</dbReference>
<feature type="domain" description="HAMP" evidence="17">
    <location>
        <begin position="171"/>
        <end position="223"/>
    </location>
</feature>
<evidence type="ECO:0000313" key="19">
    <source>
        <dbReference type="Proteomes" id="UP000278804"/>
    </source>
</evidence>
<dbReference type="Pfam" id="PF02518">
    <property type="entry name" value="HATPase_c"/>
    <property type="match status" value="1"/>
</dbReference>
<dbReference type="AlphaFoldDB" id="A0A3S8RP08"/>
<dbReference type="SMART" id="SM00388">
    <property type="entry name" value="HisKA"/>
    <property type="match status" value="1"/>
</dbReference>
<dbReference type="SMART" id="SM00304">
    <property type="entry name" value="HAMP"/>
    <property type="match status" value="1"/>
</dbReference>
<keyword evidence="13 15" id="KW-0472">Membrane</keyword>
<dbReference type="KEGG" id="eri:EEI45_08105"/>
<evidence type="ECO:0000256" key="15">
    <source>
        <dbReference type="SAM" id="Phobius"/>
    </source>
</evidence>
<feature type="domain" description="Histidine kinase" evidence="16">
    <location>
        <begin position="238"/>
        <end position="438"/>
    </location>
</feature>
<gene>
    <name evidence="18" type="ORF">EEI45_08105</name>
</gene>
<dbReference type="PANTHER" id="PTHR45528:SF1">
    <property type="entry name" value="SENSOR HISTIDINE KINASE CPXA"/>
    <property type="match status" value="1"/>
</dbReference>
<keyword evidence="10" id="KW-0067">ATP-binding</keyword>
<keyword evidence="5" id="KW-0597">Phosphoprotein</keyword>
<keyword evidence="19" id="KW-1185">Reference proteome</keyword>
<evidence type="ECO:0000256" key="14">
    <source>
        <dbReference type="SAM" id="Coils"/>
    </source>
</evidence>
<evidence type="ECO:0000256" key="2">
    <source>
        <dbReference type="ARBA" id="ARBA00004651"/>
    </source>
</evidence>
<feature type="transmembrane region" description="Helical" evidence="15">
    <location>
        <begin position="149"/>
        <end position="170"/>
    </location>
</feature>
<reference evidence="18 19" key="1">
    <citation type="journal article" date="2020" name="Int. J. Syst. Evol. Microbiol.">
        <title>Description of Erysipelothrix piscisicarius sp. nov., an emergent fish pathogen, and assessment of virulence using a tiger barb (Puntigrus tetrazona) infection model.</title>
        <authorList>
            <person name="Pomaranski E.K."/>
            <person name="Griffin M.J."/>
            <person name="Camus A.C."/>
            <person name="Armwood A.R."/>
            <person name="Shelley J."/>
            <person name="Waldbieser G.C."/>
            <person name="LaFrentz B.R."/>
            <person name="Garcia J.C."/>
            <person name="Yanong R."/>
            <person name="Soto E."/>
        </authorList>
    </citation>
    <scope>NUCLEOTIDE SEQUENCE [LARGE SCALE GENOMIC DNA]</scope>
    <source>
        <strain evidence="18 19">15TAL0474</strain>
    </source>
</reference>
<dbReference type="InterPro" id="IPR036890">
    <property type="entry name" value="HATPase_C_sf"/>
</dbReference>
<dbReference type="InterPro" id="IPR003660">
    <property type="entry name" value="HAMP_dom"/>
</dbReference>
<evidence type="ECO:0000313" key="18">
    <source>
        <dbReference type="EMBL" id="AZK44678.1"/>
    </source>
</evidence>
<dbReference type="EMBL" id="CP034234">
    <property type="protein sequence ID" value="AZK44678.1"/>
    <property type="molecule type" value="Genomic_DNA"/>
</dbReference>
<dbReference type="Gene3D" id="3.30.565.10">
    <property type="entry name" value="Histidine kinase-like ATPase, C-terminal domain"/>
    <property type="match status" value="1"/>
</dbReference>
<keyword evidence="7 15" id="KW-0812">Transmembrane</keyword>
<dbReference type="Pfam" id="PF00512">
    <property type="entry name" value="HisKA"/>
    <property type="match status" value="1"/>
</dbReference>